<reference evidence="3" key="1">
    <citation type="submission" date="2020-05" db="EMBL/GenBank/DDBJ databases">
        <title>Mycena genomes resolve the evolution of fungal bioluminescence.</title>
        <authorList>
            <person name="Tsai I.J."/>
        </authorList>
    </citation>
    <scope>NUCLEOTIDE SEQUENCE</scope>
    <source>
        <strain evidence="3">160909Yilan</strain>
    </source>
</reference>
<evidence type="ECO:0000313" key="4">
    <source>
        <dbReference type="Proteomes" id="UP000623467"/>
    </source>
</evidence>
<dbReference type="AlphaFoldDB" id="A0A8H6ZBS0"/>
<sequence>MSLDNSPFVDRLNTNYVPSDPEVLEIRALLAEPEIQLARIDAQIEKMETALAQLKEQRASLKRPIDAHKVLLSPIRRIPHDVLVEIFLACLPSKHHALIDPTQAPMLLGRVCRHWSSVAYSTPMLWRSIHIPPPNYLHTPSSILSRLEKIVEDWLERSGTCALALSIFDPGNFSHNLERHPLVSRLLPFSRRLRHLAITGDLALFRPLLCLGSEDLPLLKDLRMHSIVHSPNLDNLFQAHTLEEIALNMTASIDPRSLPLPWSQLTELYLRCTPAWEQHSLAMEGVSTSVERSMCSEDVPILCNKWASHLVVPNLRSLQIGDVFWDSAARSLAQDSSLSVDIGPGHFTPSSLAECFQSFPLISHLQLSAAIFSSVEFPHDALLALFAPPHELCPILTNMAILDILTTPSDLAVLTFVKTRMAMSTPLQQIRVRCARYMELDIMPELEPLISDGLQVDITYPPPKS</sequence>
<evidence type="ECO:0000256" key="1">
    <source>
        <dbReference type="SAM" id="Coils"/>
    </source>
</evidence>
<dbReference type="Proteomes" id="UP000623467">
    <property type="component" value="Unassembled WGS sequence"/>
</dbReference>
<evidence type="ECO:0000259" key="2">
    <source>
        <dbReference type="Pfam" id="PF12937"/>
    </source>
</evidence>
<keyword evidence="1" id="KW-0175">Coiled coil</keyword>
<evidence type="ECO:0000313" key="3">
    <source>
        <dbReference type="EMBL" id="KAF7374482.1"/>
    </source>
</evidence>
<name>A0A8H6ZBS0_9AGAR</name>
<feature type="coiled-coil region" evidence="1">
    <location>
        <begin position="37"/>
        <end position="64"/>
    </location>
</feature>
<dbReference type="Gene3D" id="1.20.1280.50">
    <property type="match status" value="1"/>
</dbReference>
<protein>
    <recommendedName>
        <fullName evidence="2">F-box domain-containing protein</fullName>
    </recommendedName>
</protein>
<dbReference type="Pfam" id="PF12937">
    <property type="entry name" value="F-box-like"/>
    <property type="match status" value="1"/>
</dbReference>
<gene>
    <name evidence="3" type="ORF">MSAN_00332500</name>
</gene>
<proteinExistence type="predicted"/>
<accession>A0A8H6ZBS0</accession>
<dbReference type="InterPro" id="IPR001810">
    <property type="entry name" value="F-box_dom"/>
</dbReference>
<comment type="caution">
    <text evidence="3">The sequence shown here is derived from an EMBL/GenBank/DDBJ whole genome shotgun (WGS) entry which is preliminary data.</text>
</comment>
<feature type="domain" description="F-box" evidence="2">
    <location>
        <begin position="76"/>
        <end position="131"/>
    </location>
</feature>
<organism evidence="3 4">
    <name type="scientific">Mycena sanguinolenta</name>
    <dbReference type="NCBI Taxonomy" id="230812"/>
    <lineage>
        <taxon>Eukaryota</taxon>
        <taxon>Fungi</taxon>
        <taxon>Dikarya</taxon>
        <taxon>Basidiomycota</taxon>
        <taxon>Agaricomycotina</taxon>
        <taxon>Agaricomycetes</taxon>
        <taxon>Agaricomycetidae</taxon>
        <taxon>Agaricales</taxon>
        <taxon>Marasmiineae</taxon>
        <taxon>Mycenaceae</taxon>
        <taxon>Mycena</taxon>
    </lineage>
</organism>
<dbReference type="EMBL" id="JACAZH010000002">
    <property type="protein sequence ID" value="KAF7374482.1"/>
    <property type="molecule type" value="Genomic_DNA"/>
</dbReference>
<keyword evidence="4" id="KW-1185">Reference proteome</keyword>